<gene>
    <name evidence="2" type="ORF">OB919_09390</name>
</gene>
<dbReference type="Proteomes" id="UP001321047">
    <property type="component" value="Unassembled WGS sequence"/>
</dbReference>
<dbReference type="EMBL" id="JAOPJZ010000005">
    <property type="protein sequence ID" value="MCU4752195.1"/>
    <property type="molecule type" value="Genomic_DNA"/>
</dbReference>
<organism evidence="2 3">
    <name type="scientific">Natronosalvus hydrolyticus</name>
    <dbReference type="NCBI Taxonomy" id="2979988"/>
    <lineage>
        <taxon>Archaea</taxon>
        <taxon>Methanobacteriati</taxon>
        <taxon>Methanobacteriota</taxon>
        <taxon>Stenosarchaea group</taxon>
        <taxon>Halobacteria</taxon>
        <taxon>Halobacteriales</taxon>
        <taxon>Natrialbaceae</taxon>
        <taxon>Natronosalvus</taxon>
    </lineage>
</organism>
<feature type="transmembrane region" description="Helical" evidence="1">
    <location>
        <begin position="123"/>
        <end position="140"/>
    </location>
</feature>
<proteinExistence type="predicted"/>
<feature type="transmembrane region" description="Helical" evidence="1">
    <location>
        <begin position="241"/>
        <end position="263"/>
    </location>
</feature>
<feature type="transmembrane region" description="Helical" evidence="1">
    <location>
        <begin position="215"/>
        <end position="235"/>
    </location>
</feature>
<keyword evidence="3" id="KW-1185">Reference proteome</keyword>
<keyword evidence="1" id="KW-0812">Transmembrane</keyword>
<keyword evidence="1" id="KW-1133">Transmembrane helix</keyword>
<accession>A0AAP2Z8K8</accession>
<feature type="transmembrane region" description="Helical" evidence="1">
    <location>
        <begin position="68"/>
        <end position="86"/>
    </location>
</feature>
<keyword evidence="1" id="KW-0472">Membrane</keyword>
<evidence type="ECO:0000313" key="2">
    <source>
        <dbReference type="EMBL" id="MCU4752195.1"/>
    </source>
</evidence>
<sequence>MATRDTTIETAPSSFKDRSTIGKTRVVTFTLALVTAALMTVAFLPELLATLVTGWTGAGGAELGIHRLHVMGIATVVAVFLLGLFAQAYKPTTRLASMWGAFATILVVSAGTVWYGVGRPEEVLPFMAITSIVLVAHPAGRSLLRRAGSYSPAMLALVAIAAVPLLAFAFNQWSLSTSATDPHALDGHYVMMAGLAIAPLAYGLVAALGFTGWRLAAWLAALPMAYYGLMSIAFTDQSGSSGVLWGALAIIWAVAFVTTAEYSRLEPSTLIRRNVTEMQGGSPRL</sequence>
<dbReference type="RefSeq" id="WP_342808531.1">
    <property type="nucleotide sequence ID" value="NZ_JAOPJZ010000005.1"/>
</dbReference>
<feature type="transmembrane region" description="Helical" evidence="1">
    <location>
        <begin position="98"/>
        <end position="117"/>
    </location>
</feature>
<name>A0AAP2Z8K8_9EURY</name>
<feature type="transmembrane region" description="Helical" evidence="1">
    <location>
        <begin position="26"/>
        <end position="48"/>
    </location>
</feature>
<protein>
    <submittedName>
        <fullName evidence="2">Uncharacterized protein</fullName>
    </submittedName>
</protein>
<feature type="transmembrane region" description="Helical" evidence="1">
    <location>
        <begin position="190"/>
        <end position="208"/>
    </location>
</feature>
<feature type="transmembrane region" description="Helical" evidence="1">
    <location>
        <begin position="152"/>
        <end position="170"/>
    </location>
</feature>
<evidence type="ECO:0000256" key="1">
    <source>
        <dbReference type="SAM" id="Phobius"/>
    </source>
</evidence>
<evidence type="ECO:0000313" key="3">
    <source>
        <dbReference type="Proteomes" id="UP001321047"/>
    </source>
</evidence>
<comment type="caution">
    <text evidence="2">The sequence shown here is derived from an EMBL/GenBank/DDBJ whole genome shotgun (WGS) entry which is preliminary data.</text>
</comment>
<dbReference type="AlphaFoldDB" id="A0AAP2Z8K8"/>
<reference evidence="2 3" key="1">
    <citation type="submission" date="2022-09" db="EMBL/GenBank/DDBJ databases">
        <title>Enrichment on poylsaccharides allowed isolation of novel metabolic and taxonomic groups of Haloarchaea.</title>
        <authorList>
            <person name="Sorokin D.Y."/>
            <person name="Elcheninov A.G."/>
            <person name="Khizhniak T.V."/>
            <person name="Kolganova T.V."/>
            <person name="Kublanov I.V."/>
        </authorList>
    </citation>
    <scope>NUCLEOTIDE SEQUENCE [LARGE SCALE GENOMIC DNA]</scope>
    <source>
        <strain evidence="2 3">AArc-curdl1</strain>
    </source>
</reference>